<name>A0ABN6TEY0_9BURK</name>
<dbReference type="Proteomes" id="UP001163336">
    <property type="component" value="Chromosome"/>
</dbReference>
<evidence type="ECO:0000313" key="1">
    <source>
        <dbReference type="EMBL" id="BDT59690.1"/>
    </source>
</evidence>
<keyword evidence="2" id="KW-1185">Reference proteome</keyword>
<organism evidence="1 2">
    <name type="scientific">Massilia varians</name>
    <dbReference type="NCBI Taxonomy" id="457921"/>
    <lineage>
        <taxon>Bacteria</taxon>
        <taxon>Pseudomonadati</taxon>
        <taxon>Pseudomonadota</taxon>
        <taxon>Betaproteobacteria</taxon>
        <taxon>Burkholderiales</taxon>
        <taxon>Oxalobacteraceae</taxon>
        <taxon>Telluria group</taxon>
        <taxon>Massilia</taxon>
    </lineage>
</organism>
<protein>
    <recommendedName>
        <fullName evidence="3">Flagellin N-methylase</fullName>
    </recommendedName>
</protein>
<accession>A0ABN6TEY0</accession>
<reference evidence="1" key="1">
    <citation type="submission" date="2022-11" db="EMBL/GenBank/DDBJ databases">
        <title>Isolation and characterization of PLA-degrading bacterium Massilia sp. from Antarctic soil.</title>
        <authorList>
            <person name="Sato K."/>
            <person name="Gomez-Fuentes C."/>
            <person name="Ahmad S.A."/>
            <person name="Zulkharnain A."/>
        </authorList>
    </citation>
    <scope>NUCLEOTIDE SEQUENCE</scope>
    <source>
        <strain evidence="1">N-3</strain>
    </source>
</reference>
<sequence>MTEGTFPCTRCGACCRNVDKAPETAMLDRGDGCCIHYDEVSKLCGVYDSRPDICRVDVQFQRHYSHMGWEAFCQANLAACSVLQG</sequence>
<proteinExistence type="predicted"/>
<gene>
    <name evidence="1" type="ORF">MasN3_31840</name>
</gene>
<dbReference type="EMBL" id="AP026966">
    <property type="protein sequence ID" value="BDT59690.1"/>
    <property type="molecule type" value="Genomic_DNA"/>
</dbReference>
<evidence type="ECO:0008006" key="3">
    <source>
        <dbReference type="Google" id="ProtNLM"/>
    </source>
</evidence>
<evidence type="ECO:0000313" key="2">
    <source>
        <dbReference type="Proteomes" id="UP001163336"/>
    </source>
</evidence>